<dbReference type="RefSeq" id="WP_081147007.1">
    <property type="nucleotide sequence ID" value="NZ_LVYD01000042.1"/>
</dbReference>
<evidence type="ECO:0000259" key="1">
    <source>
        <dbReference type="Pfam" id="PF01522"/>
    </source>
</evidence>
<name>A0A1V9G1E0_9BACT</name>
<sequence length="342" mass="39813">MQGIFTISLDFELHWGVLDKRDRQAREACYKNTLRAVPQMLELFAKYDVHVTWATVGSLFADNEQEWKTLLPAVEPNFAEEKHSAYIWAQKNGLQSQYRWAHFAPEEVAMIMKYPGQELASHTFSHYYCLEQQSEKMAFDADLKAAVKAAKKFNAPMRSLVFPRNQINPQCIKTCYENGILAVRTNPSGWYWKPVADGGATWLRRAFRTADAYIQVGGVRTSYPLSDIKVIPGEPLRLPASRFLRPWSPQSELANKMRLRRSCQEIRIAAKRNEVYHLWWHPENFGDYPEQNLQSLEVVLQQYKKCKEMYGMTSWNMGEYVDHFLGKQTESREVRKAEKISQ</sequence>
<dbReference type="STRING" id="1703345.A3860_20695"/>
<dbReference type="Gene3D" id="3.20.20.370">
    <property type="entry name" value="Glycoside hydrolase/deacetylase"/>
    <property type="match status" value="1"/>
</dbReference>
<protein>
    <recommendedName>
        <fullName evidence="1">NodB homology domain-containing protein</fullName>
    </recommendedName>
</protein>
<dbReference type="GO" id="GO:0016810">
    <property type="term" value="F:hydrolase activity, acting on carbon-nitrogen (but not peptide) bonds"/>
    <property type="evidence" value="ECO:0007669"/>
    <property type="project" value="InterPro"/>
</dbReference>
<dbReference type="OrthoDB" id="7836272at2"/>
<organism evidence="2 3">
    <name type="scientific">Niastella vici</name>
    <dbReference type="NCBI Taxonomy" id="1703345"/>
    <lineage>
        <taxon>Bacteria</taxon>
        <taxon>Pseudomonadati</taxon>
        <taxon>Bacteroidota</taxon>
        <taxon>Chitinophagia</taxon>
        <taxon>Chitinophagales</taxon>
        <taxon>Chitinophagaceae</taxon>
        <taxon>Niastella</taxon>
    </lineage>
</organism>
<dbReference type="InterPro" id="IPR002509">
    <property type="entry name" value="NODB_dom"/>
</dbReference>
<dbReference type="InterPro" id="IPR011330">
    <property type="entry name" value="Glyco_hydro/deAcase_b/a-brl"/>
</dbReference>
<dbReference type="SUPFAM" id="SSF88713">
    <property type="entry name" value="Glycoside hydrolase/deacetylase"/>
    <property type="match status" value="1"/>
</dbReference>
<accession>A0A1V9G1E0</accession>
<comment type="caution">
    <text evidence="2">The sequence shown here is derived from an EMBL/GenBank/DDBJ whole genome shotgun (WGS) entry which is preliminary data.</text>
</comment>
<reference evidence="2 3" key="1">
    <citation type="submission" date="2016-03" db="EMBL/GenBank/DDBJ databases">
        <title>Niastella vici sp. nov., isolated from farmland soil.</title>
        <authorList>
            <person name="Chen L."/>
            <person name="Wang D."/>
            <person name="Yang S."/>
            <person name="Wang G."/>
        </authorList>
    </citation>
    <scope>NUCLEOTIDE SEQUENCE [LARGE SCALE GENOMIC DNA]</scope>
    <source>
        <strain evidence="2 3">DJ57</strain>
    </source>
</reference>
<dbReference type="AlphaFoldDB" id="A0A1V9G1E0"/>
<gene>
    <name evidence="2" type="ORF">A3860_20695</name>
</gene>
<evidence type="ECO:0000313" key="2">
    <source>
        <dbReference type="EMBL" id="OQP64390.1"/>
    </source>
</evidence>
<dbReference type="Proteomes" id="UP000192796">
    <property type="component" value="Unassembled WGS sequence"/>
</dbReference>
<proteinExistence type="predicted"/>
<evidence type="ECO:0000313" key="3">
    <source>
        <dbReference type="Proteomes" id="UP000192796"/>
    </source>
</evidence>
<feature type="domain" description="NodB homology" evidence="1">
    <location>
        <begin position="36"/>
        <end position="178"/>
    </location>
</feature>
<dbReference type="Pfam" id="PF01522">
    <property type="entry name" value="Polysacc_deac_1"/>
    <property type="match status" value="1"/>
</dbReference>
<dbReference type="GO" id="GO:0005975">
    <property type="term" value="P:carbohydrate metabolic process"/>
    <property type="evidence" value="ECO:0007669"/>
    <property type="project" value="InterPro"/>
</dbReference>
<keyword evidence="3" id="KW-1185">Reference proteome</keyword>
<dbReference type="EMBL" id="LVYD01000042">
    <property type="protein sequence ID" value="OQP64390.1"/>
    <property type="molecule type" value="Genomic_DNA"/>
</dbReference>